<evidence type="ECO:0000313" key="2">
    <source>
        <dbReference type="EMBL" id="GJT83888.1"/>
    </source>
</evidence>
<sequence>MTDSIPVMEQYNELIGILGRFTQHKMNMDEAIQVSCIIDKLPPSLKYFKHTLKHQKEELTLVELGSHMRIEKSLMVQDNDKPKGNNVASTLVVNMMKHNNSFRYNDNKGKCKHQETKDDPNKKSKVTCWKCKKLKHLKKDYKGEKVGNKANGSGTNGLVDVSTSSLKGQNMFNKSLQVYYVTYGSKAYFVKDDDVVWWVDSRATVHVCKDRCWFKTYESLNDGSILYMRNESTTLVHRRGCVDLIFSSGKIVSLMNVLHVPNIRKDLVSSCILNNCGYKQVIKSNKFVISKHGMFIGFGYLNNQMFRLNIVNDNIGSAFTSTSKLNDSISWQAILVHVHFRRMQDMSKDGLILVLWTLKSVRLAC</sequence>
<dbReference type="EMBL" id="BQNB010019303">
    <property type="protein sequence ID" value="GJT83888.1"/>
    <property type="molecule type" value="Genomic_DNA"/>
</dbReference>
<accession>A0ABQ5H9T6</accession>
<reference evidence="2" key="1">
    <citation type="journal article" date="2022" name="Int. J. Mol. Sci.">
        <title>Draft Genome of Tanacetum Coccineum: Genomic Comparison of Closely Related Tanacetum-Family Plants.</title>
        <authorList>
            <person name="Yamashiro T."/>
            <person name="Shiraishi A."/>
            <person name="Nakayama K."/>
            <person name="Satake H."/>
        </authorList>
    </citation>
    <scope>NUCLEOTIDE SEQUENCE</scope>
</reference>
<feature type="domain" description="Retrovirus-related Pol polyprotein from transposon TNT 1-94-like beta-barrel" evidence="1">
    <location>
        <begin position="197"/>
        <end position="278"/>
    </location>
</feature>
<dbReference type="PANTHER" id="PTHR47592">
    <property type="entry name" value="PBF68 PROTEIN"/>
    <property type="match status" value="1"/>
</dbReference>
<organism evidence="2 3">
    <name type="scientific">Tanacetum coccineum</name>
    <dbReference type="NCBI Taxonomy" id="301880"/>
    <lineage>
        <taxon>Eukaryota</taxon>
        <taxon>Viridiplantae</taxon>
        <taxon>Streptophyta</taxon>
        <taxon>Embryophyta</taxon>
        <taxon>Tracheophyta</taxon>
        <taxon>Spermatophyta</taxon>
        <taxon>Magnoliopsida</taxon>
        <taxon>eudicotyledons</taxon>
        <taxon>Gunneridae</taxon>
        <taxon>Pentapetalae</taxon>
        <taxon>asterids</taxon>
        <taxon>campanulids</taxon>
        <taxon>Asterales</taxon>
        <taxon>Asteraceae</taxon>
        <taxon>Asteroideae</taxon>
        <taxon>Anthemideae</taxon>
        <taxon>Anthemidinae</taxon>
        <taxon>Tanacetum</taxon>
    </lineage>
</organism>
<dbReference type="PANTHER" id="PTHR47592:SF29">
    <property type="entry name" value="ZINC FINGER, CCHC-TYPE"/>
    <property type="match status" value="1"/>
</dbReference>
<keyword evidence="3" id="KW-1185">Reference proteome</keyword>
<comment type="caution">
    <text evidence="2">The sequence shown here is derived from an EMBL/GenBank/DDBJ whole genome shotgun (WGS) entry which is preliminary data.</text>
</comment>
<evidence type="ECO:0000313" key="3">
    <source>
        <dbReference type="Proteomes" id="UP001151760"/>
    </source>
</evidence>
<dbReference type="Proteomes" id="UP001151760">
    <property type="component" value="Unassembled WGS sequence"/>
</dbReference>
<protein>
    <recommendedName>
        <fullName evidence="1">Retrovirus-related Pol polyprotein from transposon TNT 1-94-like beta-barrel domain-containing protein</fullName>
    </recommendedName>
</protein>
<gene>
    <name evidence="2" type="ORF">Tco_1058230</name>
</gene>
<dbReference type="Pfam" id="PF22936">
    <property type="entry name" value="Pol_BBD"/>
    <property type="match status" value="1"/>
</dbReference>
<reference evidence="2" key="2">
    <citation type="submission" date="2022-01" db="EMBL/GenBank/DDBJ databases">
        <authorList>
            <person name="Yamashiro T."/>
            <person name="Shiraishi A."/>
            <person name="Satake H."/>
            <person name="Nakayama K."/>
        </authorList>
    </citation>
    <scope>NUCLEOTIDE SEQUENCE</scope>
</reference>
<dbReference type="InterPro" id="IPR054722">
    <property type="entry name" value="PolX-like_BBD"/>
</dbReference>
<proteinExistence type="predicted"/>
<name>A0ABQ5H9T6_9ASTR</name>
<evidence type="ECO:0000259" key="1">
    <source>
        <dbReference type="Pfam" id="PF22936"/>
    </source>
</evidence>